<sequence>MALMRSSEIPKDAIVVDELEASEYMWDIVYNWKDLSDVWALRHGSTILGGINAMSGILMNYHYRTKLKLGNYGYLSSVIPVSLMPAMLTILFHRYSITTNILLIKETCPLCYELRSSAIQLTLGTAYPLLLAPTGALMLASRYNTHRVPELKKGPKVLFEFVRKLTKPFSGALTTLSLIQVAASSVVTYFELKNNIVFRNKLIDIEQKILQSKSNL</sequence>
<keyword evidence="5 6" id="KW-0472">Membrane</keyword>
<evidence type="ECO:0000313" key="8">
    <source>
        <dbReference type="Proteomes" id="UP001497472"/>
    </source>
</evidence>
<name>A0AAV1JIM9_9NEOP</name>
<organism evidence="7 8">
    <name type="scientific">Leptosia nina</name>
    <dbReference type="NCBI Taxonomy" id="320188"/>
    <lineage>
        <taxon>Eukaryota</taxon>
        <taxon>Metazoa</taxon>
        <taxon>Ecdysozoa</taxon>
        <taxon>Arthropoda</taxon>
        <taxon>Hexapoda</taxon>
        <taxon>Insecta</taxon>
        <taxon>Pterygota</taxon>
        <taxon>Neoptera</taxon>
        <taxon>Endopterygota</taxon>
        <taxon>Lepidoptera</taxon>
        <taxon>Glossata</taxon>
        <taxon>Ditrysia</taxon>
        <taxon>Papilionoidea</taxon>
        <taxon>Pieridae</taxon>
        <taxon>Pierinae</taxon>
        <taxon>Leptosia</taxon>
    </lineage>
</organism>
<evidence type="ECO:0000256" key="2">
    <source>
        <dbReference type="ARBA" id="ARBA00022692"/>
    </source>
</evidence>
<dbReference type="Proteomes" id="UP001497472">
    <property type="component" value="Unassembled WGS sequence"/>
</dbReference>
<evidence type="ECO:0000256" key="6">
    <source>
        <dbReference type="SAM" id="Phobius"/>
    </source>
</evidence>
<evidence type="ECO:0000256" key="1">
    <source>
        <dbReference type="ARBA" id="ARBA00004225"/>
    </source>
</evidence>
<feature type="transmembrane region" description="Helical" evidence="6">
    <location>
        <begin position="72"/>
        <end position="92"/>
    </location>
</feature>
<proteinExistence type="predicted"/>
<dbReference type="PANTHER" id="PTHR16296:SF2">
    <property type="entry name" value="TRANSMEMBRANE PROTEIN 126A"/>
    <property type="match status" value="1"/>
</dbReference>
<keyword evidence="4" id="KW-0496">Mitochondrion</keyword>
<keyword evidence="8" id="KW-1185">Reference proteome</keyword>
<evidence type="ECO:0008006" key="9">
    <source>
        <dbReference type="Google" id="ProtNLM"/>
    </source>
</evidence>
<dbReference type="EMBL" id="CAVLEF010000011">
    <property type="protein sequence ID" value="CAK1549262.1"/>
    <property type="molecule type" value="Genomic_DNA"/>
</dbReference>
<evidence type="ECO:0000256" key="3">
    <source>
        <dbReference type="ARBA" id="ARBA00022989"/>
    </source>
</evidence>
<dbReference type="AlphaFoldDB" id="A0AAV1JIM9"/>
<evidence type="ECO:0000256" key="5">
    <source>
        <dbReference type="ARBA" id="ARBA00023136"/>
    </source>
</evidence>
<keyword evidence="3 6" id="KW-1133">Transmembrane helix</keyword>
<reference evidence="7 8" key="1">
    <citation type="submission" date="2023-11" db="EMBL/GenBank/DDBJ databases">
        <authorList>
            <person name="Okamura Y."/>
        </authorList>
    </citation>
    <scope>NUCLEOTIDE SEQUENCE [LARGE SCALE GENOMIC DNA]</scope>
</reference>
<gene>
    <name evidence="7" type="ORF">LNINA_LOCUS8575</name>
</gene>
<evidence type="ECO:0000313" key="7">
    <source>
        <dbReference type="EMBL" id="CAK1549262.1"/>
    </source>
</evidence>
<comment type="caution">
    <text evidence="7">The sequence shown here is derived from an EMBL/GenBank/DDBJ whole genome shotgun (WGS) entry which is preliminary data.</text>
</comment>
<keyword evidence="2 6" id="KW-0812">Transmembrane</keyword>
<dbReference type="InterPro" id="IPR009801">
    <property type="entry name" value="TMEM126"/>
</dbReference>
<protein>
    <recommendedName>
        <fullName evidence="9">Transmembrane protein 126A</fullName>
    </recommendedName>
</protein>
<accession>A0AAV1JIM9</accession>
<dbReference type="GO" id="GO:0032981">
    <property type="term" value="P:mitochondrial respiratory chain complex I assembly"/>
    <property type="evidence" value="ECO:0007669"/>
    <property type="project" value="TreeGrafter"/>
</dbReference>
<dbReference type="Pfam" id="PF07114">
    <property type="entry name" value="TMEM126"/>
    <property type="match status" value="1"/>
</dbReference>
<dbReference type="GO" id="GO:0031966">
    <property type="term" value="C:mitochondrial membrane"/>
    <property type="evidence" value="ECO:0007669"/>
    <property type="project" value="UniProtKB-SubCell"/>
</dbReference>
<comment type="subcellular location">
    <subcellularLocation>
        <location evidence="1">Mitochondrion membrane</location>
        <topology evidence="1">Multi-pass membrane protein</topology>
    </subcellularLocation>
</comment>
<evidence type="ECO:0000256" key="4">
    <source>
        <dbReference type="ARBA" id="ARBA00023128"/>
    </source>
</evidence>
<dbReference type="PANTHER" id="PTHR16296">
    <property type="entry name" value="UNCHARACTERIZED HYPOTHALAMUS PROTEIN HT007"/>
    <property type="match status" value="1"/>
</dbReference>